<keyword evidence="14" id="KW-0496">Mitochondrion</keyword>
<evidence type="ECO:0000313" key="22">
    <source>
        <dbReference type="Proteomes" id="UP000663852"/>
    </source>
</evidence>
<dbReference type="PANTHER" id="PTHR46512:SF9">
    <property type="entry name" value="PEPTIDYLPROLYL ISOMERASE"/>
    <property type="match status" value="1"/>
</dbReference>
<dbReference type="PROSITE" id="PS50059">
    <property type="entry name" value="FKBP_PPIASE"/>
    <property type="match status" value="1"/>
</dbReference>
<keyword evidence="13 18" id="KW-0697">Rotamase</keyword>
<dbReference type="Pfam" id="PF00254">
    <property type="entry name" value="FKBP_C"/>
    <property type="match status" value="1"/>
</dbReference>
<evidence type="ECO:0000256" key="7">
    <source>
        <dbReference type="ARBA" id="ARBA00022490"/>
    </source>
</evidence>
<keyword evidence="10" id="KW-0677">Repeat</keyword>
<dbReference type="EMBL" id="CAJNOJ010000145">
    <property type="protein sequence ID" value="CAF1194273.1"/>
    <property type="molecule type" value="Genomic_DNA"/>
</dbReference>
<evidence type="ECO:0000313" key="21">
    <source>
        <dbReference type="EMBL" id="CAF1194273.1"/>
    </source>
</evidence>
<feature type="repeat" description="TPR" evidence="19">
    <location>
        <begin position="360"/>
        <end position="393"/>
    </location>
</feature>
<evidence type="ECO:0000256" key="5">
    <source>
        <dbReference type="ARBA" id="ARBA00004514"/>
    </source>
</evidence>
<dbReference type="SMART" id="SM00028">
    <property type="entry name" value="TPR"/>
    <property type="match status" value="2"/>
</dbReference>
<keyword evidence="17" id="KW-0539">Nucleus</keyword>
<evidence type="ECO:0000256" key="13">
    <source>
        <dbReference type="ARBA" id="ARBA00023110"/>
    </source>
</evidence>
<dbReference type="PROSITE" id="PS50005">
    <property type="entry name" value="TPR"/>
    <property type="match status" value="1"/>
</dbReference>
<dbReference type="GO" id="GO:0005874">
    <property type="term" value="C:microtubule"/>
    <property type="evidence" value="ECO:0007669"/>
    <property type="project" value="UniProtKB-KW"/>
</dbReference>
<proteinExistence type="predicted"/>
<keyword evidence="12" id="KW-0007">Acetylation</keyword>
<evidence type="ECO:0000256" key="1">
    <source>
        <dbReference type="ARBA" id="ARBA00000971"/>
    </source>
</evidence>
<evidence type="ECO:0000256" key="10">
    <source>
        <dbReference type="ARBA" id="ARBA00022737"/>
    </source>
</evidence>
<dbReference type="InterPro" id="IPR019734">
    <property type="entry name" value="TPR_rpt"/>
</dbReference>
<dbReference type="InterPro" id="IPR001179">
    <property type="entry name" value="PPIase_FKBP_dom"/>
</dbReference>
<evidence type="ECO:0000256" key="2">
    <source>
        <dbReference type="ARBA" id="ARBA00004123"/>
    </source>
</evidence>
<dbReference type="InterPro" id="IPR046357">
    <property type="entry name" value="PPIase_dom_sf"/>
</dbReference>
<dbReference type="SUPFAM" id="SSF54534">
    <property type="entry name" value="FKBP-like"/>
    <property type="match status" value="2"/>
</dbReference>
<evidence type="ECO:0000259" key="20">
    <source>
        <dbReference type="PROSITE" id="PS50059"/>
    </source>
</evidence>
<dbReference type="Pfam" id="PF07719">
    <property type="entry name" value="TPR_2"/>
    <property type="match status" value="1"/>
</dbReference>
<keyword evidence="8" id="KW-0597">Phosphoprotein</keyword>
<evidence type="ECO:0000256" key="16">
    <source>
        <dbReference type="ARBA" id="ARBA00023235"/>
    </source>
</evidence>
<keyword evidence="9" id="KW-0493">Microtubule</keyword>
<dbReference type="SUPFAM" id="SSF48452">
    <property type="entry name" value="TPR-like"/>
    <property type="match status" value="1"/>
</dbReference>
<evidence type="ECO:0000256" key="9">
    <source>
        <dbReference type="ARBA" id="ARBA00022701"/>
    </source>
</evidence>
<dbReference type="Gene3D" id="3.10.50.40">
    <property type="match status" value="2"/>
</dbReference>
<feature type="domain" description="PPIase FKBP-type" evidence="20">
    <location>
        <begin position="59"/>
        <end position="147"/>
    </location>
</feature>
<dbReference type="Proteomes" id="UP000663852">
    <property type="component" value="Unassembled WGS sequence"/>
</dbReference>
<keyword evidence="6" id="KW-0488">Methylation</keyword>
<evidence type="ECO:0000256" key="15">
    <source>
        <dbReference type="ARBA" id="ARBA00023212"/>
    </source>
</evidence>
<protein>
    <recommendedName>
        <fullName evidence="18">peptidylprolyl isomerase</fullName>
        <ecNumber evidence="18">5.2.1.8</ecNumber>
    </recommendedName>
</protein>
<dbReference type="InterPro" id="IPR013105">
    <property type="entry name" value="TPR_2"/>
</dbReference>
<dbReference type="Pfam" id="PF00515">
    <property type="entry name" value="TPR_1"/>
    <property type="match status" value="1"/>
</dbReference>
<gene>
    <name evidence="21" type="ORF">EDS130_LOCUS24991</name>
</gene>
<evidence type="ECO:0000256" key="19">
    <source>
        <dbReference type="PROSITE-ProRule" id="PRU00339"/>
    </source>
</evidence>
<evidence type="ECO:0000256" key="4">
    <source>
        <dbReference type="ARBA" id="ARBA00004245"/>
    </source>
</evidence>
<dbReference type="InterPro" id="IPR011990">
    <property type="entry name" value="TPR-like_helical_dom_sf"/>
</dbReference>
<evidence type="ECO:0000256" key="17">
    <source>
        <dbReference type="ARBA" id="ARBA00023242"/>
    </source>
</evidence>
<accession>A0A814VQL3</accession>
<evidence type="ECO:0000256" key="3">
    <source>
        <dbReference type="ARBA" id="ARBA00004173"/>
    </source>
</evidence>
<evidence type="ECO:0000256" key="14">
    <source>
        <dbReference type="ARBA" id="ARBA00023128"/>
    </source>
</evidence>
<dbReference type="AlphaFoldDB" id="A0A814VQL3"/>
<keyword evidence="7" id="KW-0963">Cytoplasm</keyword>
<evidence type="ECO:0000256" key="6">
    <source>
        <dbReference type="ARBA" id="ARBA00022481"/>
    </source>
</evidence>
<dbReference type="PROSITE" id="PS50293">
    <property type="entry name" value="TPR_REGION"/>
    <property type="match status" value="1"/>
</dbReference>
<comment type="catalytic activity">
    <reaction evidence="1 18">
        <text>[protein]-peptidylproline (omega=180) = [protein]-peptidylproline (omega=0)</text>
        <dbReference type="Rhea" id="RHEA:16237"/>
        <dbReference type="Rhea" id="RHEA-COMP:10747"/>
        <dbReference type="Rhea" id="RHEA-COMP:10748"/>
        <dbReference type="ChEBI" id="CHEBI:83833"/>
        <dbReference type="ChEBI" id="CHEBI:83834"/>
        <dbReference type="EC" id="5.2.1.8"/>
    </reaction>
</comment>
<sequence length="428" mass="49303">MPSKKKRNIPFDGEDITPTKDGCNIPFFLIEKIDFVFYSIGLYKQIVKENPNGEKSWFDDKVTIHYVGSLLDGTIFKDTREENSPLSFNLGRGEVIKAFDIAVETMLCGEISKFFSKPKYAYGLKGLPGKVDSAADVIFEIELISSTGKDISEERDESILRRIIKRGEGYEPANEDSIVEVNLKGSQNDEIFDERTVTFIAGAGIVENIPSGIERAIFRMTKNEHDRIYLKNQAIEDLKKKFNLSSNETIQYDVILTKLERAKEERQLSDDQKLQQSEILKARADEFVKAGYYDLAAKRYRTVFHYLLNATLVSESDRQKSWELKFASQSNLALCYLKLGNYAECRRSCETALAHDKRHEKSHFRLGQCRLATRNYEQAIKDFETALEINPSNVQAKQLIDECHRKIKEHRVDEKELYSSFFKKETKK</sequence>
<dbReference type="Gene3D" id="1.25.40.10">
    <property type="entry name" value="Tetratricopeptide repeat domain"/>
    <property type="match status" value="1"/>
</dbReference>
<dbReference type="FunFam" id="3.10.50.40:FF:000013">
    <property type="entry name" value="Peptidylprolyl isomerase"/>
    <property type="match status" value="1"/>
</dbReference>
<evidence type="ECO:0000256" key="11">
    <source>
        <dbReference type="ARBA" id="ARBA00022803"/>
    </source>
</evidence>
<comment type="caution">
    <text evidence="21">The sequence shown here is derived from an EMBL/GenBank/DDBJ whole genome shotgun (WGS) entry which is preliminary data.</text>
</comment>
<dbReference type="GO" id="GO:0005739">
    <property type="term" value="C:mitochondrion"/>
    <property type="evidence" value="ECO:0007669"/>
    <property type="project" value="UniProtKB-SubCell"/>
</dbReference>
<organism evidence="21 22">
    <name type="scientific">Adineta ricciae</name>
    <name type="common">Rotifer</name>
    <dbReference type="NCBI Taxonomy" id="249248"/>
    <lineage>
        <taxon>Eukaryota</taxon>
        <taxon>Metazoa</taxon>
        <taxon>Spiralia</taxon>
        <taxon>Gnathifera</taxon>
        <taxon>Rotifera</taxon>
        <taxon>Eurotatoria</taxon>
        <taxon>Bdelloidea</taxon>
        <taxon>Adinetida</taxon>
        <taxon>Adinetidae</taxon>
        <taxon>Adineta</taxon>
    </lineage>
</organism>
<dbReference type="GO" id="GO:0005829">
    <property type="term" value="C:cytosol"/>
    <property type="evidence" value="ECO:0007669"/>
    <property type="project" value="UniProtKB-SubCell"/>
</dbReference>
<comment type="subcellular location">
    <subcellularLocation>
        <location evidence="4">Cytoplasm</location>
        <location evidence="4">Cytoskeleton</location>
    </subcellularLocation>
    <subcellularLocation>
        <location evidence="5">Cytoplasm</location>
        <location evidence="5">Cytosol</location>
    </subcellularLocation>
    <subcellularLocation>
        <location evidence="3">Mitochondrion</location>
    </subcellularLocation>
    <subcellularLocation>
        <location evidence="2">Nucleus</location>
    </subcellularLocation>
</comment>
<dbReference type="GO" id="GO:0003755">
    <property type="term" value="F:peptidyl-prolyl cis-trans isomerase activity"/>
    <property type="evidence" value="ECO:0007669"/>
    <property type="project" value="UniProtKB-KW"/>
</dbReference>
<reference evidence="21" key="1">
    <citation type="submission" date="2021-02" db="EMBL/GenBank/DDBJ databases">
        <authorList>
            <person name="Nowell W R."/>
        </authorList>
    </citation>
    <scope>NUCLEOTIDE SEQUENCE</scope>
</reference>
<keyword evidence="11 19" id="KW-0802">TPR repeat</keyword>
<name>A0A814VQL3_ADIRI</name>
<dbReference type="InterPro" id="IPR050754">
    <property type="entry name" value="FKBP4/5/8-like"/>
</dbReference>
<evidence type="ECO:0000256" key="8">
    <source>
        <dbReference type="ARBA" id="ARBA00022553"/>
    </source>
</evidence>
<dbReference type="EC" id="5.2.1.8" evidence="18"/>
<dbReference type="GO" id="GO:0005634">
    <property type="term" value="C:nucleus"/>
    <property type="evidence" value="ECO:0007669"/>
    <property type="project" value="UniProtKB-SubCell"/>
</dbReference>
<dbReference type="OrthoDB" id="433738at2759"/>
<dbReference type="PANTHER" id="PTHR46512">
    <property type="entry name" value="PEPTIDYLPROLYL ISOMERASE"/>
    <property type="match status" value="1"/>
</dbReference>
<keyword evidence="15" id="KW-0206">Cytoskeleton</keyword>
<evidence type="ECO:0000256" key="12">
    <source>
        <dbReference type="ARBA" id="ARBA00022990"/>
    </source>
</evidence>
<evidence type="ECO:0000256" key="18">
    <source>
        <dbReference type="PROSITE-ProRule" id="PRU00277"/>
    </source>
</evidence>
<keyword evidence="16 18" id="KW-0413">Isomerase</keyword>